<feature type="domain" description="Protein kinase" evidence="9">
    <location>
        <begin position="403"/>
        <end position="668"/>
    </location>
</feature>
<dbReference type="Gene3D" id="1.10.510.10">
    <property type="entry name" value="Transferase(Phosphotransferase) domain 1"/>
    <property type="match status" value="1"/>
</dbReference>
<dbReference type="GO" id="GO:0007166">
    <property type="term" value="P:cell surface receptor signaling pathway"/>
    <property type="evidence" value="ECO:0007669"/>
    <property type="project" value="InterPro"/>
</dbReference>
<keyword evidence="8" id="KW-1133">Transmembrane helix</keyword>
<keyword evidence="8" id="KW-0472">Membrane</keyword>
<dbReference type="InterPro" id="IPR000719">
    <property type="entry name" value="Prot_kinase_dom"/>
</dbReference>
<dbReference type="GO" id="GO:0005524">
    <property type="term" value="F:ATP binding"/>
    <property type="evidence" value="ECO:0007669"/>
    <property type="project" value="UniProtKB-UniRule"/>
</dbReference>
<dbReference type="PROSITE" id="PS00107">
    <property type="entry name" value="PROTEIN_KINASE_ATP"/>
    <property type="match status" value="1"/>
</dbReference>
<dbReference type="PROSITE" id="PS01187">
    <property type="entry name" value="EGF_CA"/>
    <property type="match status" value="1"/>
</dbReference>
<feature type="binding site" evidence="7">
    <location>
        <position position="432"/>
    </location>
    <ligand>
        <name>ATP</name>
        <dbReference type="ChEBI" id="CHEBI:30616"/>
    </ligand>
</feature>
<dbReference type="CDD" id="cd00054">
    <property type="entry name" value="EGF_CA"/>
    <property type="match status" value="1"/>
</dbReference>
<accession>A0AAD8VZ35</accession>
<keyword evidence="8" id="KW-0812">Transmembrane</keyword>
<comment type="caution">
    <text evidence="10">The sequence shown here is derived from an EMBL/GenBank/DDBJ whole genome shotgun (WGS) entry which is preliminary data.</text>
</comment>
<dbReference type="InterPro" id="IPR018097">
    <property type="entry name" value="EGF_Ca-bd_CS"/>
</dbReference>
<dbReference type="SUPFAM" id="SSF56112">
    <property type="entry name" value="Protein kinase-like (PK-like)"/>
    <property type="match status" value="1"/>
</dbReference>
<dbReference type="Gene3D" id="3.30.200.20">
    <property type="entry name" value="Phosphorylase Kinase, domain 1"/>
    <property type="match status" value="1"/>
</dbReference>
<dbReference type="AlphaFoldDB" id="A0AAD8VZ35"/>
<evidence type="ECO:0000313" key="10">
    <source>
        <dbReference type="EMBL" id="KAK1626506.1"/>
    </source>
</evidence>
<dbReference type="InterPro" id="IPR001881">
    <property type="entry name" value="EGF-like_Ca-bd_dom"/>
</dbReference>
<evidence type="ECO:0000256" key="7">
    <source>
        <dbReference type="PROSITE-ProRule" id="PRU10141"/>
    </source>
</evidence>
<dbReference type="Pfam" id="PF00069">
    <property type="entry name" value="Pkinase"/>
    <property type="match status" value="1"/>
</dbReference>
<dbReference type="FunFam" id="3.30.200.20:FF:000337">
    <property type="entry name" value="Wall-associated receptor kinase 3"/>
    <property type="match status" value="1"/>
</dbReference>
<keyword evidence="11" id="KW-1185">Reference proteome</keyword>
<dbReference type="InterPro" id="IPR008271">
    <property type="entry name" value="Ser/Thr_kinase_AS"/>
</dbReference>
<reference evidence="10" key="1">
    <citation type="submission" date="2023-07" db="EMBL/GenBank/DDBJ databases">
        <title>A chromosome-level genome assembly of Lolium multiflorum.</title>
        <authorList>
            <person name="Chen Y."/>
            <person name="Copetti D."/>
            <person name="Kolliker R."/>
            <person name="Studer B."/>
        </authorList>
    </citation>
    <scope>NUCLEOTIDE SEQUENCE</scope>
    <source>
        <strain evidence="10">02402/16</strain>
        <tissue evidence="10">Leaf</tissue>
    </source>
</reference>
<dbReference type="PANTHER" id="PTHR27005:SF177">
    <property type="entry name" value="PROTEIN KINASE DOMAIN-CONTAINING PROTEIN"/>
    <property type="match status" value="1"/>
</dbReference>
<dbReference type="GO" id="GO:0005886">
    <property type="term" value="C:plasma membrane"/>
    <property type="evidence" value="ECO:0007669"/>
    <property type="project" value="TreeGrafter"/>
</dbReference>
<dbReference type="InterPro" id="IPR011009">
    <property type="entry name" value="Kinase-like_dom_sf"/>
</dbReference>
<evidence type="ECO:0000256" key="1">
    <source>
        <dbReference type="ARBA" id="ARBA00022527"/>
    </source>
</evidence>
<evidence type="ECO:0000256" key="4">
    <source>
        <dbReference type="ARBA" id="ARBA00022777"/>
    </source>
</evidence>
<dbReference type="PROSITE" id="PS00108">
    <property type="entry name" value="PROTEIN_KINASE_ST"/>
    <property type="match status" value="1"/>
</dbReference>
<dbReference type="GO" id="GO:0004674">
    <property type="term" value="F:protein serine/threonine kinase activity"/>
    <property type="evidence" value="ECO:0007669"/>
    <property type="project" value="UniProtKB-KW"/>
</dbReference>
<evidence type="ECO:0000256" key="3">
    <source>
        <dbReference type="ARBA" id="ARBA00022741"/>
    </source>
</evidence>
<name>A0AAD8VZ35_LOLMU</name>
<evidence type="ECO:0000256" key="5">
    <source>
        <dbReference type="ARBA" id="ARBA00022840"/>
    </source>
</evidence>
<evidence type="ECO:0000259" key="9">
    <source>
        <dbReference type="PROSITE" id="PS50011"/>
    </source>
</evidence>
<evidence type="ECO:0000313" key="11">
    <source>
        <dbReference type="Proteomes" id="UP001231189"/>
    </source>
</evidence>
<evidence type="ECO:0000256" key="6">
    <source>
        <dbReference type="ARBA" id="ARBA00023157"/>
    </source>
</evidence>
<keyword evidence="4" id="KW-0418">Kinase</keyword>
<gene>
    <name evidence="10" type="ORF">QYE76_000821</name>
</gene>
<dbReference type="SMART" id="SM00179">
    <property type="entry name" value="EGF_CA"/>
    <property type="match status" value="1"/>
</dbReference>
<keyword evidence="6" id="KW-1015">Disulfide bond</keyword>
<keyword evidence="2" id="KW-0808">Transferase</keyword>
<dbReference type="InterPro" id="IPR045274">
    <property type="entry name" value="WAK-like"/>
</dbReference>
<evidence type="ECO:0000256" key="8">
    <source>
        <dbReference type="SAM" id="Phobius"/>
    </source>
</evidence>
<dbReference type="SUPFAM" id="SSF57196">
    <property type="entry name" value="EGF/Laminin"/>
    <property type="match status" value="1"/>
</dbReference>
<dbReference type="FunFam" id="1.10.510.10:FF:000606">
    <property type="entry name" value="Wall-associated receptor kinase 3"/>
    <property type="match status" value="1"/>
</dbReference>
<feature type="transmembrane region" description="Helical" evidence="8">
    <location>
        <begin position="347"/>
        <end position="367"/>
    </location>
</feature>
<keyword evidence="1" id="KW-0723">Serine/threonine-protein kinase</keyword>
<dbReference type="PROSITE" id="PS50011">
    <property type="entry name" value="PROTEIN_KINASE_DOM"/>
    <property type="match status" value="1"/>
</dbReference>
<keyword evidence="3 7" id="KW-0547">Nucleotide-binding</keyword>
<protein>
    <recommendedName>
        <fullName evidence="9">Protein kinase domain-containing protein</fullName>
    </recommendedName>
</protein>
<dbReference type="Gene3D" id="2.10.25.10">
    <property type="entry name" value="Laminin"/>
    <property type="match status" value="2"/>
</dbReference>
<sequence>MDNNDANRGLVWADGNVDDGPHRCGGVDIPYPFGIADDKGADDFRKGFDLRCTEAGQAVLATGGDGISIPFSNFSIRTAEVRAWLPVGWQCYGSSGKVVDEHYMTLSFNKEGVYRISHERNDLVVLGCSTLGFLRSKPQDSGDATTYAELTGCLCFCNDSKSAVDGVCSGVGCCHVDIPPNLVDNSVGLTSMNNGADMNKVSTCDYAFLAEKGNYSFHTADLNMDLRRKPRLMPVILDWAIRDSPTCKQARKKEGYACRSSNSLCVNTTNGPGYICKCRKGYEGNPYTPHGCTDINECERLGHHYHCKGECKNKQGYYECTCPKGTHSADPYNESCSPKFSTEAKSLVGAIGGLFIAAIMLFFWLLIKERRKAREHFLKNGGPALAKLNNIKLFTKEDLRKIRRTNNVIGSGGFGKVYKGRIEDINQLVAVKEPINGNSADKGQFVNEISIQSRVIHKNIVKLIGCCLEVDVPILVYEFVPNGSLHDILHGSRKVPLNMGRRLQIAAESAEGLAYMHSKTNTVILHGDVKPANILLNDEFMPKISDFGISRLIAPDKQHTGNVIGDMKYMDPVFLQTGLLTNKSDVYSFGVVLLELITRKKASRSDNNNLLKNFLEAYEKDKTVIELVDNELAEVDRMIIDNLARMIMQCLNLDVNQRPEMIDVAELLRDMAKRYRSK</sequence>
<proteinExistence type="predicted"/>
<evidence type="ECO:0000256" key="2">
    <source>
        <dbReference type="ARBA" id="ARBA00022679"/>
    </source>
</evidence>
<keyword evidence="5 7" id="KW-0067">ATP-binding</keyword>
<dbReference type="PANTHER" id="PTHR27005">
    <property type="entry name" value="WALL-ASSOCIATED RECEPTOR KINASE-LIKE 21"/>
    <property type="match status" value="1"/>
</dbReference>
<organism evidence="10 11">
    <name type="scientific">Lolium multiflorum</name>
    <name type="common">Italian ryegrass</name>
    <name type="synonym">Lolium perenne subsp. multiflorum</name>
    <dbReference type="NCBI Taxonomy" id="4521"/>
    <lineage>
        <taxon>Eukaryota</taxon>
        <taxon>Viridiplantae</taxon>
        <taxon>Streptophyta</taxon>
        <taxon>Embryophyta</taxon>
        <taxon>Tracheophyta</taxon>
        <taxon>Spermatophyta</taxon>
        <taxon>Magnoliopsida</taxon>
        <taxon>Liliopsida</taxon>
        <taxon>Poales</taxon>
        <taxon>Poaceae</taxon>
        <taxon>BOP clade</taxon>
        <taxon>Pooideae</taxon>
        <taxon>Poodae</taxon>
        <taxon>Poeae</taxon>
        <taxon>Poeae Chloroplast Group 2 (Poeae type)</taxon>
        <taxon>Loliodinae</taxon>
        <taxon>Loliinae</taxon>
        <taxon>Lolium</taxon>
    </lineage>
</organism>
<dbReference type="GO" id="GO:0005509">
    <property type="term" value="F:calcium ion binding"/>
    <property type="evidence" value="ECO:0007669"/>
    <property type="project" value="InterPro"/>
</dbReference>
<dbReference type="Proteomes" id="UP001231189">
    <property type="component" value="Unassembled WGS sequence"/>
</dbReference>
<dbReference type="EMBL" id="JAUUTY010000005">
    <property type="protein sequence ID" value="KAK1626506.1"/>
    <property type="molecule type" value="Genomic_DNA"/>
</dbReference>
<dbReference type="SMART" id="SM00220">
    <property type="entry name" value="S_TKc"/>
    <property type="match status" value="1"/>
</dbReference>
<dbReference type="InterPro" id="IPR017441">
    <property type="entry name" value="Protein_kinase_ATP_BS"/>
</dbReference>